<dbReference type="EMBL" id="WHLY01000002">
    <property type="protein sequence ID" value="MPR33739.1"/>
    <property type="molecule type" value="Genomic_DNA"/>
</dbReference>
<dbReference type="RefSeq" id="WP_152759354.1">
    <property type="nucleotide sequence ID" value="NZ_WHLY01000002.1"/>
</dbReference>
<dbReference type="Proteomes" id="UP000479293">
    <property type="component" value="Unassembled WGS sequence"/>
</dbReference>
<proteinExistence type="predicted"/>
<gene>
    <name evidence="1" type="ORF">GBK04_10240</name>
</gene>
<name>A0A7C9BQF1_9BACT</name>
<keyword evidence="2" id="KW-1185">Reference proteome</keyword>
<accession>A0A7C9BQF1</accession>
<dbReference type="AlphaFoldDB" id="A0A7C9BQF1"/>
<evidence type="ECO:0000313" key="1">
    <source>
        <dbReference type="EMBL" id="MPR33739.1"/>
    </source>
</evidence>
<organism evidence="1 2">
    <name type="scientific">Salmonirosea aquatica</name>
    <dbReference type="NCBI Taxonomy" id="2654236"/>
    <lineage>
        <taxon>Bacteria</taxon>
        <taxon>Pseudomonadati</taxon>
        <taxon>Bacteroidota</taxon>
        <taxon>Cytophagia</taxon>
        <taxon>Cytophagales</taxon>
        <taxon>Spirosomataceae</taxon>
        <taxon>Salmonirosea</taxon>
    </lineage>
</organism>
<sequence>MKRYLYIFLLPLLLLNCKKESEPAPLPAIEEIVGKWRLDAVEKTVNGQKVWEQVSGPVPIFTYYLVFRFDGVILGEKGLSWCCSPETLIVNGTSFKIKPKAKVPTNPQCAYVDCISCPSWDLEQRDNELILTSACEFLNYRHRYLRE</sequence>
<protein>
    <recommendedName>
        <fullName evidence="3">Lipocalin-like domain-containing protein</fullName>
    </recommendedName>
</protein>
<reference evidence="1 2" key="1">
    <citation type="submission" date="2019-10" db="EMBL/GenBank/DDBJ databases">
        <title>Draft Genome Sequence of Cytophagaceae sp. SJW1-29.</title>
        <authorList>
            <person name="Choi A."/>
        </authorList>
    </citation>
    <scope>NUCLEOTIDE SEQUENCE [LARGE SCALE GENOMIC DNA]</scope>
    <source>
        <strain evidence="1 2">SJW1-29</strain>
    </source>
</reference>
<evidence type="ECO:0008006" key="3">
    <source>
        <dbReference type="Google" id="ProtNLM"/>
    </source>
</evidence>
<comment type="caution">
    <text evidence="1">The sequence shown here is derived from an EMBL/GenBank/DDBJ whole genome shotgun (WGS) entry which is preliminary data.</text>
</comment>
<evidence type="ECO:0000313" key="2">
    <source>
        <dbReference type="Proteomes" id="UP000479293"/>
    </source>
</evidence>